<protein>
    <submittedName>
        <fullName evidence="3">Uncharacterized protein</fullName>
    </submittedName>
</protein>
<dbReference type="OrthoDB" id="5476992at2759"/>
<keyword evidence="1" id="KW-0812">Transmembrane</keyword>
<dbReference type="EMBL" id="ML121573">
    <property type="protein sequence ID" value="RPB20373.1"/>
    <property type="molecule type" value="Genomic_DNA"/>
</dbReference>
<gene>
    <name evidence="3" type="ORF">L211DRAFT_835241</name>
    <name evidence="2" type="ORF">L211DRAFT_841783</name>
</gene>
<evidence type="ECO:0000256" key="1">
    <source>
        <dbReference type="SAM" id="Phobius"/>
    </source>
</evidence>
<reference evidence="3 4" key="1">
    <citation type="journal article" date="2018" name="Nat. Ecol. Evol.">
        <title>Pezizomycetes genomes reveal the molecular basis of ectomycorrhizal truffle lifestyle.</title>
        <authorList>
            <person name="Murat C."/>
            <person name="Payen T."/>
            <person name="Noel B."/>
            <person name="Kuo A."/>
            <person name="Morin E."/>
            <person name="Chen J."/>
            <person name="Kohler A."/>
            <person name="Krizsan K."/>
            <person name="Balestrini R."/>
            <person name="Da Silva C."/>
            <person name="Montanini B."/>
            <person name="Hainaut M."/>
            <person name="Levati E."/>
            <person name="Barry K.W."/>
            <person name="Belfiori B."/>
            <person name="Cichocki N."/>
            <person name="Clum A."/>
            <person name="Dockter R.B."/>
            <person name="Fauchery L."/>
            <person name="Guy J."/>
            <person name="Iotti M."/>
            <person name="Le Tacon F."/>
            <person name="Lindquist E.A."/>
            <person name="Lipzen A."/>
            <person name="Malagnac F."/>
            <person name="Mello A."/>
            <person name="Molinier V."/>
            <person name="Miyauchi S."/>
            <person name="Poulain J."/>
            <person name="Riccioni C."/>
            <person name="Rubini A."/>
            <person name="Sitrit Y."/>
            <person name="Splivallo R."/>
            <person name="Traeger S."/>
            <person name="Wang M."/>
            <person name="Zifcakova L."/>
            <person name="Wipf D."/>
            <person name="Zambonelli A."/>
            <person name="Paolocci F."/>
            <person name="Nowrousian M."/>
            <person name="Ottonello S."/>
            <person name="Baldrian P."/>
            <person name="Spatafora J.W."/>
            <person name="Henrissat B."/>
            <person name="Nagy L.G."/>
            <person name="Aury J.M."/>
            <person name="Wincker P."/>
            <person name="Grigoriev I.V."/>
            <person name="Bonfante P."/>
            <person name="Martin F.M."/>
        </authorList>
    </citation>
    <scope>NUCLEOTIDE SEQUENCE [LARGE SCALE GENOMIC DNA]</scope>
    <source>
        <strain evidence="3 4">ATCC MYA-4762</strain>
    </source>
</reference>
<organism evidence="3 4">
    <name type="scientific">Terfezia boudieri ATCC MYA-4762</name>
    <dbReference type="NCBI Taxonomy" id="1051890"/>
    <lineage>
        <taxon>Eukaryota</taxon>
        <taxon>Fungi</taxon>
        <taxon>Dikarya</taxon>
        <taxon>Ascomycota</taxon>
        <taxon>Pezizomycotina</taxon>
        <taxon>Pezizomycetes</taxon>
        <taxon>Pezizales</taxon>
        <taxon>Pezizaceae</taxon>
        <taxon>Terfezia</taxon>
    </lineage>
</organism>
<dbReference type="Proteomes" id="UP000267821">
    <property type="component" value="Unassembled WGS sequence"/>
</dbReference>
<evidence type="ECO:0000313" key="3">
    <source>
        <dbReference type="EMBL" id="RPB26914.1"/>
    </source>
</evidence>
<evidence type="ECO:0000313" key="4">
    <source>
        <dbReference type="Proteomes" id="UP000267821"/>
    </source>
</evidence>
<feature type="transmembrane region" description="Helical" evidence="1">
    <location>
        <begin position="60"/>
        <end position="80"/>
    </location>
</feature>
<keyword evidence="4" id="KW-1185">Reference proteome</keyword>
<dbReference type="EMBL" id="ML121533">
    <property type="protein sequence ID" value="RPB26914.1"/>
    <property type="molecule type" value="Genomic_DNA"/>
</dbReference>
<proteinExistence type="predicted"/>
<keyword evidence="1" id="KW-1133">Transmembrane helix</keyword>
<name>A0A3N4LVH8_9PEZI</name>
<keyword evidence="1" id="KW-0472">Membrane</keyword>
<evidence type="ECO:0000313" key="2">
    <source>
        <dbReference type="EMBL" id="RPB20373.1"/>
    </source>
</evidence>
<sequence length="84" mass="9770">MPRLTQRQVLLEELLAIVQQVIHLMVYDTGEDLMDLLEELWEVYKIIAARRYIAARKISAGRHLICQGPSVFIVLLSWIVSCCW</sequence>
<dbReference type="AlphaFoldDB" id="A0A3N4LVH8"/>
<accession>A0A3N4LVH8</accession>